<gene>
    <name evidence="1" type="ORF">NNJEOMEG_02696</name>
</gene>
<comment type="caution">
    <text evidence="1">The sequence shown here is derived from an EMBL/GenBank/DDBJ whole genome shotgun (WGS) entry which is preliminary data.</text>
</comment>
<evidence type="ECO:0008006" key="3">
    <source>
        <dbReference type="Google" id="ProtNLM"/>
    </source>
</evidence>
<evidence type="ECO:0000313" key="2">
    <source>
        <dbReference type="Proteomes" id="UP000494245"/>
    </source>
</evidence>
<name>A0A6V8LX59_9BACT</name>
<keyword evidence="2" id="KW-1185">Reference proteome</keyword>
<protein>
    <recommendedName>
        <fullName evidence="3">Surface carbohydrate biosynthesis protein</fullName>
    </recommendedName>
</protein>
<reference evidence="1 2" key="2">
    <citation type="submission" date="2020-05" db="EMBL/GenBank/DDBJ databases">
        <title>Draft genome sequence of Desulfovibrio sp. strainFSS-1.</title>
        <authorList>
            <person name="Shimoshige H."/>
            <person name="Kobayashi H."/>
            <person name="Maekawa T."/>
        </authorList>
    </citation>
    <scope>NUCLEOTIDE SEQUENCE [LARGE SCALE GENOMIC DNA]</scope>
    <source>
        <strain evidence="1 2">SIID29052-01</strain>
    </source>
</reference>
<accession>A0A6V8LX59</accession>
<evidence type="ECO:0000313" key="1">
    <source>
        <dbReference type="EMBL" id="GFK94848.1"/>
    </source>
</evidence>
<dbReference type="AlphaFoldDB" id="A0A6V8LX59"/>
<dbReference type="RefSeq" id="WP_173085316.1">
    <property type="nucleotide sequence ID" value="NZ_BLTE01000012.1"/>
</dbReference>
<dbReference type="Proteomes" id="UP000494245">
    <property type="component" value="Unassembled WGS sequence"/>
</dbReference>
<dbReference type="EMBL" id="BLTE01000012">
    <property type="protein sequence ID" value="GFK94848.1"/>
    <property type="molecule type" value="Genomic_DNA"/>
</dbReference>
<organism evidence="1 2">
    <name type="scientific">Fundidesulfovibrio magnetotacticus</name>
    <dbReference type="NCBI Taxonomy" id="2730080"/>
    <lineage>
        <taxon>Bacteria</taxon>
        <taxon>Pseudomonadati</taxon>
        <taxon>Thermodesulfobacteriota</taxon>
        <taxon>Desulfovibrionia</taxon>
        <taxon>Desulfovibrionales</taxon>
        <taxon>Desulfovibrionaceae</taxon>
        <taxon>Fundidesulfovibrio</taxon>
    </lineage>
</organism>
<sequence length="427" mass="48866">MPPRILLFCTNFYRDIGILYVLSRIAEAIGCKCFIACPETVGSDHVRKWDPQAVFFMTAGRLQPLSKLFPKAKLFYCAAEGGEEYIHCDELKIIRDKPNYDRLERIYVWGNNSLDHFRRCIADDNLSHIDESHWTPGGKIRLNGTPKSDLIRFMPRPPRKSGSRKINMGLVGAYSFINNKRGDHPLVRLFDYPCRVENVKGLLNILQAQATLLKELPAESYNFSLRPYPMENRKVYAKVKHVAEGKLTIDNSLDFATWCLQQDIIVGVLSSTALTIHLSGASYLNLTDLCFPGNPAYSTQYFQEFDSLYRDATPLSLDRLLELAQAPPAKVEPGKRLKDYLNFIYNLETPGSAIRRIAEDMAETVRAQSQVTPPGFPLPLLRVLSECHLTHLRGDSYTYFSHFFNRKRLHAEYNQVVENILNDRPQR</sequence>
<proteinExistence type="predicted"/>
<reference evidence="1 2" key="1">
    <citation type="submission" date="2020-04" db="EMBL/GenBank/DDBJ databases">
        <authorList>
            <consortium name="Desulfovibrio sp. FSS-1 genome sequencing consortium"/>
            <person name="Shimoshige H."/>
            <person name="Kobayashi H."/>
            <person name="Maekawa T."/>
        </authorList>
    </citation>
    <scope>NUCLEOTIDE SEQUENCE [LARGE SCALE GENOMIC DNA]</scope>
    <source>
        <strain evidence="1 2">SIID29052-01</strain>
    </source>
</reference>